<dbReference type="Proteomes" id="UP000075809">
    <property type="component" value="Unassembled WGS sequence"/>
</dbReference>
<dbReference type="AlphaFoldDB" id="A0A151WL37"/>
<dbReference type="EMBL" id="KQ982976">
    <property type="protein sequence ID" value="KYQ48578.1"/>
    <property type="molecule type" value="Genomic_DNA"/>
</dbReference>
<proteinExistence type="predicted"/>
<protein>
    <submittedName>
        <fullName evidence="1">Uncharacterized protein</fullName>
    </submittedName>
</protein>
<evidence type="ECO:0000313" key="2">
    <source>
        <dbReference type="Proteomes" id="UP000075809"/>
    </source>
</evidence>
<sequence length="160" mass="18599">MQLERLVNKNLRLALGYRLSTPINVIMAEAKETPLQLRFGYMTSKFIYRIFSKKNSPVLHSFEYLEQVTYSAPRRQQVLATVPALKYYVTQKHTLKIMQRSSVPYAYKYSYESSIYIQQFDSSLTSIPKKSNARIYIALSTRRAAHSFILMALNPKMKIG</sequence>
<organism evidence="1 2">
    <name type="scientific">Mycetomoellerius zeteki</name>
    <dbReference type="NCBI Taxonomy" id="64791"/>
    <lineage>
        <taxon>Eukaryota</taxon>
        <taxon>Metazoa</taxon>
        <taxon>Ecdysozoa</taxon>
        <taxon>Arthropoda</taxon>
        <taxon>Hexapoda</taxon>
        <taxon>Insecta</taxon>
        <taxon>Pterygota</taxon>
        <taxon>Neoptera</taxon>
        <taxon>Endopterygota</taxon>
        <taxon>Hymenoptera</taxon>
        <taxon>Apocrita</taxon>
        <taxon>Aculeata</taxon>
        <taxon>Formicoidea</taxon>
        <taxon>Formicidae</taxon>
        <taxon>Myrmicinae</taxon>
        <taxon>Mycetomoellerius</taxon>
    </lineage>
</organism>
<evidence type="ECO:0000313" key="1">
    <source>
        <dbReference type="EMBL" id="KYQ48578.1"/>
    </source>
</evidence>
<keyword evidence="2" id="KW-1185">Reference proteome</keyword>
<gene>
    <name evidence="1" type="ORF">ALC60_12371</name>
</gene>
<name>A0A151WL37_9HYME</name>
<reference evidence="1 2" key="1">
    <citation type="submission" date="2015-09" db="EMBL/GenBank/DDBJ databases">
        <title>Trachymyrmex zeteki WGS genome.</title>
        <authorList>
            <person name="Nygaard S."/>
            <person name="Hu H."/>
            <person name="Boomsma J."/>
            <person name="Zhang G."/>
        </authorList>
    </citation>
    <scope>NUCLEOTIDE SEQUENCE [LARGE SCALE GENOMIC DNA]</scope>
    <source>
        <strain evidence="1">Tzet28-1</strain>
        <tissue evidence="1">Whole body</tissue>
    </source>
</reference>
<accession>A0A151WL37</accession>
<dbReference type="STRING" id="64791.A0A151WL37"/>